<name>A0A6A1Q3S8_BALPH</name>
<evidence type="ECO:0000313" key="3">
    <source>
        <dbReference type="Proteomes" id="UP000437017"/>
    </source>
</evidence>
<sequence>PGVKQGKLSPRLEYCPGRGPAAHLVPSYKNLHASSLPCFLPLGSSLTNLPGGRRREMDGWGGRRATWCHKAQLERACPGSVQTAGVNARKVTVRLVSRSRSRSRGGKAREKAMHRGAPGPGLRGLKGDEGSAQDLGSSCLEAGRDFGVLRENGSPRGLGEAEEVVGSRKRSRPVRSKARRMAANGERRRFASGKELWSLGLHPLTTPDPSQGWQLHKEQDPAGFLPLDLTNSSWKVTFASLCL</sequence>
<evidence type="ECO:0000313" key="2">
    <source>
        <dbReference type="EMBL" id="KAB0401934.1"/>
    </source>
</evidence>
<accession>A0A6A1Q3S8</accession>
<dbReference type="Proteomes" id="UP000437017">
    <property type="component" value="Unassembled WGS sequence"/>
</dbReference>
<dbReference type="OrthoDB" id="6241467at2759"/>
<reference evidence="2 3" key="1">
    <citation type="journal article" date="2019" name="PLoS ONE">
        <title>Genomic analyses reveal an absence of contemporary introgressive admixture between fin whales and blue whales, despite known hybrids.</title>
        <authorList>
            <person name="Westbury M.V."/>
            <person name="Petersen B."/>
            <person name="Lorenzen E.D."/>
        </authorList>
    </citation>
    <scope>NUCLEOTIDE SEQUENCE [LARGE SCALE GENOMIC DNA]</scope>
    <source>
        <strain evidence="2">FinWhale-01</strain>
    </source>
</reference>
<comment type="caution">
    <text evidence="2">The sequence shown here is derived from an EMBL/GenBank/DDBJ whole genome shotgun (WGS) entry which is preliminary data.</text>
</comment>
<evidence type="ECO:0000256" key="1">
    <source>
        <dbReference type="SAM" id="MobiDB-lite"/>
    </source>
</evidence>
<feature type="non-terminal residue" evidence="2">
    <location>
        <position position="1"/>
    </location>
</feature>
<organism evidence="2 3">
    <name type="scientific">Balaenoptera physalus</name>
    <name type="common">Fin whale</name>
    <name type="synonym">Balaena physalus</name>
    <dbReference type="NCBI Taxonomy" id="9770"/>
    <lineage>
        <taxon>Eukaryota</taxon>
        <taxon>Metazoa</taxon>
        <taxon>Chordata</taxon>
        <taxon>Craniata</taxon>
        <taxon>Vertebrata</taxon>
        <taxon>Euteleostomi</taxon>
        <taxon>Mammalia</taxon>
        <taxon>Eutheria</taxon>
        <taxon>Laurasiatheria</taxon>
        <taxon>Artiodactyla</taxon>
        <taxon>Whippomorpha</taxon>
        <taxon>Cetacea</taxon>
        <taxon>Mysticeti</taxon>
        <taxon>Balaenopteridae</taxon>
        <taxon>Balaenoptera</taxon>
    </lineage>
</organism>
<feature type="region of interest" description="Disordered" evidence="1">
    <location>
        <begin position="97"/>
        <end position="134"/>
    </location>
</feature>
<dbReference type="AlphaFoldDB" id="A0A6A1Q3S8"/>
<feature type="compositionally biased region" description="Basic residues" evidence="1">
    <location>
        <begin position="97"/>
        <end position="106"/>
    </location>
</feature>
<keyword evidence="3" id="KW-1185">Reference proteome</keyword>
<gene>
    <name evidence="2" type="ORF">E2I00_019348</name>
</gene>
<proteinExistence type="predicted"/>
<protein>
    <submittedName>
        <fullName evidence="2">Uncharacterized protein</fullName>
    </submittedName>
</protein>
<dbReference type="EMBL" id="SGJD01001126">
    <property type="protein sequence ID" value="KAB0401934.1"/>
    <property type="molecule type" value="Genomic_DNA"/>
</dbReference>